<evidence type="ECO:0000313" key="2">
    <source>
        <dbReference type="Proteomes" id="UP000828941"/>
    </source>
</evidence>
<accession>A0ACB9LU96</accession>
<name>A0ACB9LU96_BAUVA</name>
<comment type="caution">
    <text evidence="1">The sequence shown here is derived from an EMBL/GenBank/DDBJ whole genome shotgun (WGS) entry which is preliminary data.</text>
</comment>
<dbReference type="Proteomes" id="UP000828941">
    <property type="component" value="Chromosome 11"/>
</dbReference>
<evidence type="ECO:0000313" key="1">
    <source>
        <dbReference type="EMBL" id="KAI4314876.1"/>
    </source>
</evidence>
<proteinExistence type="predicted"/>
<organism evidence="1 2">
    <name type="scientific">Bauhinia variegata</name>
    <name type="common">Purple orchid tree</name>
    <name type="synonym">Phanera variegata</name>
    <dbReference type="NCBI Taxonomy" id="167791"/>
    <lineage>
        <taxon>Eukaryota</taxon>
        <taxon>Viridiplantae</taxon>
        <taxon>Streptophyta</taxon>
        <taxon>Embryophyta</taxon>
        <taxon>Tracheophyta</taxon>
        <taxon>Spermatophyta</taxon>
        <taxon>Magnoliopsida</taxon>
        <taxon>eudicotyledons</taxon>
        <taxon>Gunneridae</taxon>
        <taxon>Pentapetalae</taxon>
        <taxon>rosids</taxon>
        <taxon>fabids</taxon>
        <taxon>Fabales</taxon>
        <taxon>Fabaceae</taxon>
        <taxon>Cercidoideae</taxon>
        <taxon>Cercideae</taxon>
        <taxon>Bauhiniinae</taxon>
        <taxon>Bauhinia</taxon>
    </lineage>
</organism>
<gene>
    <name evidence="1" type="ORF">L6164_027741</name>
</gene>
<sequence>MADNQTRPSEPAIFIVSISVLSRSAYNNTDIKQDDVDIEDNVVFGMDPSLLIDPDKVTIGQKIAEGSESVVHEGWWVFESKPVAIKVMTPRRAVSATTENKERLQREFNMLSKTVTFVGVSVDPMMVLLPERVKGGSLHQHLKDVYPRTLDLELSLSFALDISRAMEYLHAIGIMHRDLNTGNLLLTEDKKHVLVADFGLARAEAIDKMMTAEAGTYRWMAPEVMSKEPLSKGEKKRYDHKADVYSFAFVLWSLLTNRKPFGGMPGILAAYAAAAKNMRPNLDEIPEDIVPLIQSCWAEDPTQRPEFVEITEALAKIFQKRFPIANPPPCNLTETENGHTQGQGECSTAQTPDPYSVVSEAKEKKKKKKKLRCLCSNFFRCFRT</sequence>
<protein>
    <submittedName>
        <fullName evidence="1">Uncharacterized protein</fullName>
    </submittedName>
</protein>
<reference evidence="1 2" key="1">
    <citation type="journal article" date="2022" name="DNA Res.">
        <title>Chromosomal-level genome assembly of the orchid tree Bauhinia variegata (Leguminosae; Cercidoideae) supports the allotetraploid origin hypothesis of Bauhinia.</title>
        <authorList>
            <person name="Zhong Y."/>
            <person name="Chen Y."/>
            <person name="Zheng D."/>
            <person name="Pang J."/>
            <person name="Liu Y."/>
            <person name="Luo S."/>
            <person name="Meng S."/>
            <person name="Qian L."/>
            <person name="Wei D."/>
            <person name="Dai S."/>
            <person name="Zhou R."/>
        </authorList>
    </citation>
    <scope>NUCLEOTIDE SEQUENCE [LARGE SCALE GENOMIC DNA]</scope>
    <source>
        <strain evidence="1">BV-YZ2020</strain>
    </source>
</reference>
<dbReference type="EMBL" id="CM039436">
    <property type="protein sequence ID" value="KAI4314876.1"/>
    <property type="molecule type" value="Genomic_DNA"/>
</dbReference>
<keyword evidence="2" id="KW-1185">Reference proteome</keyword>